<keyword evidence="1" id="KW-0732">Signal</keyword>
<proteinExistence type="predicted"/>
<accession>A0A7W7N3X5</accession>
<protein>
    <recommendedName>
        <fullName evidence="4">Lipoprotein</fullName>
    </recommendedName>
</protein>
<dbReference type="PROSITE" id="PS51257">
    <property type="entry name" value="PROKAR_LIPOPROTEIN"/>
    <property type="match status" value="1"/>
</dbReference>
<dbReference type="EMBL" id="JACHKY010000002">
    <property type="protein sequence ID" value="MBB4797657.1"/>
    <property type="molecule type" value="Genomic_DNA"/>
</dbReference>
<feature type="signal peptide" evidence="1">
    <location>
        <begin position="1"/>
        <end position="23"/>
    </location>
</feature>
<evidence type="ECO:0008006" key="4">
    <source>
        <dbReference type="Google" id="ProtNLM"/>
    </source>
</evidence>
<gene>
    <name evidence="2" type="ORF">HNP32_001381</name>
</gene>
<dbReference type="RefSeq" id="WP_184268417.1">
    <property type="nucleotide sequence ID" value="NZ_JACHKY010000002.1"/>
</dbReference>
<keyword evidence="3" id="KW-1185">Reference proteome</keyword>
<reference evidence="2 3" key="1">
    <citation type="submission" date="2020-08" db="EMBL/GenBank/DDBJ databases">
        <title>Functional genomics of gut bacteria from endangered species of beetles.</title>
        <authorList>
            <person name="Carlos-Shanley C."/>
        </authorList>
    </citation>
    <scope>NUCLEOTIDE SEQUENCE [LARGE SCALE GENOMIC DNA]</scope>
    <source>
        <strain evidence="2 3">S00123</strain>
    </source>
</reference>
<feature type="chain" id="PRO_5030936340" description="Lipoprotein" evidence="1">
    <location>
        <begin position="24"/>
        <end position="220"/>
    </location>
</feature>
<organism evidence="2 3">
    <name type="scientific">Brevundimonas bullata</name>
    <dbReference type="NCBI Taxonomy" id="13160"/>
    <lineage>
        <taxon>Bacteria</taxon>
        <taxon>Pseudomonadati</taxon>
        <taxon>Pseudomonadota</taxon>
        <taxon>Alphaproteobacteria</taxon>
        <taxon>Caulobacterales</taxon>
        <taxon>Caulobacteraceae</taxon>
        <taxon>Brevundimonas</taxon>
    </lineage>
</organism>
<dbReference type="Proteomes" id="UP000539957">
    <property type="component" value="Unassembled WGS sequence"/>
</dbReference>
<dbReference type="AlphaFoldDB" id="A0A7W7N3X5"/>
<evidence type="ECO:0000313" key="3">
    <source>
        <dbReference type="Proteomes" id="UP000539957"/>
    </source>
</evidence>
<sequence length="220" mass="22154">MTPAKSASLLLGSVAAVSLVACSQPEQSKATAPISTAAPTSTPFAWPAALRIVGDGYPAAGAPCRRVGETAATVEYLDDSADLVGCPASDQAAIAALGGTSVGQVDGVALISVPRRARQVTEAADARVQGTAFNAVASIGCRGPGLPPSGQCQAGVVRRADRSADVTLLLENSKGRTLSFDAEGQARNPGARSAMTGEDTVTVTIGQERYAVPTAFLWGG</sequence>
<name>A0A7W7N3X5_9CAUL</name>
<comment type="caution">
    <text evidence="2">The sequence shown here is derived from an EMBL/GenBank/DDBJ whole genome shotgun (WGS) entry which is preliminary data.</text>
</comment>
<evidence type="ECO:0000256" key="1">
    <source>
        <dbReference type="SAM" id="SignalP"/>
    </source>
</evidence>
<evidence type="ECO:0000313" key="2">
    <source>
        <dbReference type="EMBL" id="MBB4797657.1"/>
    </source>
</evidence>